<evidence type="ECO:0000256" key="8">
    <source>
        <dbReference type="ARBA" id="ARBA00022840"/>
    </source>
</evidence>
<feature type="transmembrane region" description="Helical" evidence="10">
    <location>
        <begin position="890"/>
        <end position="916"/>
    </location>
</feature>
<keyword evidence="4" id="KW-0597">Phosphoprotein</keyword>
<dbReference type="EMBL" id="QRYC01000007">
    <property type="protein sequence ID" value="RGU56962.1"/>
    <property type="molecule type" value="Genomic_DNA"/>
</dbReference>
<dbReference type="CDD" id="cd00075">
    <property type="entry name" value="HATPase"/>
    <property type="match status" value="1"/>
</dbReference>
<comment type="subcellular location">
    <subcellularLocation>
        <location evidence="2">Membrane</location>
    </subcellularLocation>
</comment>
<name>A0A412TSY3_9BACT</name>
<dbReference type="PROSITE" id="PS50885">
    <property type="entry name" value="HAMP"/>
    <property type="match status" value="1"/>
</dbReference>
<dbReference type="EC" id="2.7.13.3" evidence="3"/>
<dbReference type="Gene3D" id="6.10.340.10">
    <property type="match status" value="1"/>
</dbReference>
<keyword evidence="10" id="KW-0472">Membrane</keyword>
<keyword evidence="5" id="KW-0808">Transferase</keyword>
<evidence type="ECO:0000256" key="7">
    <source>
        <dbReference type="ARBA" id="ARBA00022777"/>
    </source>
</evidence>
<dbReference type="GO" id="GO:0000155">
    <property type="term" value="F:phosphorelay sensor kinase activity"/>
    <property type="evidence" value="ECO:0007669"/>
    <property type="project" value="InterPro"/>
</dbReference>
<reference evidence="13 14" key="1">
    <citation type="submission" date="2018-08" db="EMBL/GenBank/DDBJ databases">
        <title>A genome reference for cultivated species of the human gut microbiota.</title>
        <authorList>
            <person name="Zou Y."/>
            <person name="Xue W."/>
            <person name="Luo G."/>
        </authorList>
    </citation>
    <scope>NUCLEOTIDE SEQUENCE [LARGE SCALE GENOMIC DNA]</scope>
    <source>
        <strain evidence="13 14">AF16-14</strain>
    </source>
</reference>
<gene>
    <name evidence="13" type="ORF">DWW57_07150</name>
</gene>
<dbReference type="PANTHER" id="PTHR43065">
    <property type="entry name" value="SENSOR HISTIDINE KINASE"/>
    <property type="match status" value="1"/>
</dbReference>
<dbReference type="PANTHER" id="PTHR43065:SF10">
    <property type="entry name" value="PEROXIDE STRESS-ACTIVATED HISTIDINE KINASE MAK3"/>
    <property type="match status" value="1"/>
</dbReference>
<dbReference type="GO" id="GO:0016020">
    <property type="term" value="C:membrane"/>
    <property type="evidence" value="ECO:0007669"/>
    <property type="project" value="UniProtKB-SubCell"/>
</dbReference>
<sequence length="1197" mass="139174">MKRKAFIVLFGAVLLLMATALTEYLFYRQDENTWVERFESRLHEQERKADHLLATFRDSVDIDSEEWEEDLIFVGIREGRVFFWTNEIIGDRHLSELLTSGRNFTKIGNTYYEIRRKRYKDIDYYALLRIKDDYPYTGKYIKNNFGKFLNISEENIGQVEISTVTVEQGHLITDKDGMGLFFIVYGDHYKERASNYLLLSFYLLFFLSLFYVYDLVLKHTDCWKRQLLYFAGFILFLAGLRYFMQAFRLPPTIYRLPIFDETFSKKIFITSIGDLLLTTFCIFQVCYITLSNIRINYQDEKLLHYRYLFTGGIIFLIFLYVDFFNFSIDLVVENMDIHLNIAQLVPVGLSSILSFVAIIMGGLVIVITIYGAVSVFWHMMSFITVIKVVTYMCVLLSLVSYMFSLYTNFWDCFFIWIVTVLLAVNRYLLKRDIQRSIYILVIFLLSIYVVMVTKKYESYKEQRQRMNYATELIEERDYNFEKRLVEIDRVIRGSEELKGWIEVGEEQEAEALLSGELLDLRGYNYSCEITFCRAGDSLWLTDTREQWGCREYFEWIIRKNGHRIDDSGFYSIGVFDGYVTYIGRYRFGEVNLYLRFDAVKDDEGIGYPQILSRKSADGKEDGYFYSYAKYSYGELVSSSGNFVYYKKLSAFGKDARNFDLFNKDKYSHMLIPVDNNSTLVISLHENTFALYYMNVLYAFFVCILLSSYGLFFNVNRNINFRQGTLRARIKNSIISLIFILFVILTALSIYMNTVSFKGRHNAKAIELLKYVNKELERLPCVDARKCPEVTGRLSDMSELLLIDINIYSRQGKLIATSRPEIFEYGFEGTLVDPEALKQIEKLGVTSYIANGKVGELTYMSAYMPLVLDNGKSYILNIPYFAQNDELNLDIIIMVVITVNIAIVMMVLAFILSGLVAERVTRPLQMLNDKLKKMHVGGKNEKIVYNHADEVGRLVEEYNNMVDKLDESIVQLAKSERESAWREMARQIAHEIKNPLTPMKLNIQFMLRSLQMEDTEKFKERFRAVSGMLIEQIDNMAAIASAFSDFAKMSEAHNETFEVDELVRNCSLLFKNNTEELECDVEEGIRILADREQMRRVLINLLKNAEQSIPEGRQGVIRITVRKKEGKVEIRIRDNGQGIPENLREKIFQPNFTTKSSGMGLGLAICKRIIESMGGEIGFVSEVGVGTEFFIILDIVRA</sequence>
<evidence type="ECO:0000256" key="4">
    <source>
        <dbReference type="ARBA" id="ARBA00022553"/>
    </source>
</evidence>
<dbReference type="InterPro" id="IPR003660">
    <property type="entry name" value="HAMP_dom"/>
</dbReference>
<keyword evidence="6" id="KW-0547">Nucleotide-binding</keyword>
<evidence type="ECO:0000313" key="14">
    <source>
        <dbReference type="Proteomes" id="UP000284243"/>
    </source>
</evidence>
<keyword evidence="8" id="KW-0067">ATP-binding</keyword>
<dbReference type="Pfam" id="PF02518">
    <property type="entry name" value="HATPase_c"/>
    <property type="match status" value="1"/>
</dbReference>
<dbReference type="InterPro" id="IPR003661">
    <property type="entry name" value="HisK_dim/P_dom"/>
</dbReference>
<dbReference type="InterPro" id="IPR036097">
    <property type="entry name" value="HisK_dim/P_sf"/>
</dbReference>
<dbReference type="Gene3D" id="3.30.565.10">
    <property type="entry name" value="Histidine kinase-like ATPase, C-terminal domain"/>
    <property type="match status" value="1"/>
</dbReference>
<evidence type="ECO:0000256" key="2">
    <source>
        <dbReference type="ARBA" id="ARBA00004370"/>
    </source>
</evidence>
<keyword evidence="9" id="KW-0902">Two-component regulatory system</keyword>
<dbReference type="InterPro" id="IPR003594">
    <property type="entry name" value="HATPase_dom"/>
</dbReference>
<dbReference type="SMART" id="SM00387">
    <property type="entry name" value="HATPase_c"/>
    <property type="match status" value="1"/>
</dbReference>
<dbReference type="SMART" id="SM00388">
    <property type="entry name" value="HisKA"/>
    <property type="match status" value="1"/>
</dbReference>
<feature type="transmembrane region" description="Helical" evidence="10">
    <location>
        <begin position="196"/>
        <end position="215"/>
    </location>
</feature>
<evidence type="ECO:0000256" key="1">
    <source>
        <dbReference type="ARBA" id="ARBA00000085"/>
    </source>
</evidence>
<dbReference type="Gene3D" id="1.10.287.130">
    <property type="match status" value="1"/>
</dbReference>
<dbReference type="AlphaFoldDB" id="A0A412TSY3"/>
<evidence type="ECO:0000259" key="12">
    <source>
        <dbReference type="PROSITE" id="PS50885"/>
    </source>
</evidence>
<feature type="transmembrane region" description="Helical" evidence="10">
    <location>
        <begin position="388"/>
        <end position="407"/>
    </location>
</feature>
<keyword evidence="10" id="KW-1133">Transmembrane helix</keyword>
<dbReference type="Pfam" id="PF00512">
    <property type="entry name" value="HisKA"/>
    <property type="match status" value="1"/>
</dbReference>
<dbReference type="PRINTS" id="PR00344">
    <property type="entry name" value="BCTRLSENSOR"/>
</dbReference>
<feature type="domain" description="HAMP" evidence="12">
    <location>
        <begin position="917"/>
        <end position="969"/>
    </location>
</feature>
<evidence type="ECO:0000259" key="11">
    <source>
        <dbReference type="PROSITE" id="PS50109"/>
    </source>
</evidence>
<evidence type="ECO:0000256" key="9">
    <source>
        <dbReference type="ARBA" id="ARBA00023012"/>
    </source>
</evidence>
<feature type="transmembrane region" description="Helical" evidence="10">
    <location>
        <begin position="352"/>
        <end position="376"/>
    </location>
</feature>
<feature type="transmembrane region" description="Helical" evidence="10">
    <location>
        <begin position="302"/>
        <end position="321"/>
    </location>
</feature>
<feature type="transmembrane region" description="Helical" evidence="10">
    <location>
        <begin position="733"/>
        <end position="751"/>
    </location>
</feature>
<dbReference type="SUPFAM" id="SSF47384">
    <property type="entry name" value="Homodimeric domain of signal transducing histidine kinase"/>
    <property type="match status" value="1"/>
</dbReference>
<dbReference type="InterPro" id="IPR004358">
    <property type="entry name" value="Sig_transdc_His_kin-like_C"/>
</dbReference>
<evidence type="ECO:0000256" key="6">
    <source>
        <dbReference type="ARBA" id="ARBA00022741"/>
    </source>
</evidence>
<dbReference type="SUPFAM" id="SSF158472">
    <property type="entry name" value="HAMP domain-like"/>
    <property type="match status" value="1"/>
</dbReference>
<comment type="caution">
    <text evidence="13">The sequence shown here is derived from an EMBL/GenBank/DDBJ whole genome shotgun (WGS) entry which is preliminary data.</text>
</comment>
<organism evidence="13 14">
    <name type="scientific">Odoribacter splanchnicus</name>
    <dbReference type="NCBI Taxonomy" id="28118"/>
    <lineage>
        <taxon>Bacteria</taxon>
        <taxon>Pseudomonadati</taxon>
        <taxon>Bacteroidota</taxon>
        <taxon>Bacteroidia</taxon>
        <taxon>Bacteroidales</taxon>
        <taxon>Odoribacteraceae</taxon>
        <taxon>Odoribacter</taxon>
    </lineage>
</organism>
<keyword evidence="10" id="KW-0812">Transmembrane</keyword>
<feature type="transmembrane region" description="Helical" evidence="10">
    <location>
        <begin position="413"/>
        <end position="429"/>
    </location>
</feature>
<dbReference type="RefSeq" id="WP_118160194.1">
    <property type="nucleotide sequence ID" value="NZ_JADMYR010000029.1"/>
</dbReference>
<feature type="domain" description="Histidine kinase" evidence="11">
    <location>
        <begin position="986"/>
        <end position="1196"/>
    </location>
</feature>
<protein>
    <recommendedName>
        <fullName evidence="3">histidine kinase</fullName>
        <ecNumber evidence="3">2.7.13.3</ecNumber>
    </recommendedName>
</protein>
<dbReference type="CDD" id="cd00082">
    <property type="entry name" value="HisKA"/>
    <property type="match status" value="1"/>
</dbReference>
<dbReference type="GO" id="GO:0005524">
    <property type="term" value="F:ATP binding"/>
    <property type="evidence" value="ECO:0007669"/>
    <property type="project" value="UniProtKB-KW"/>
</dbReference>
<dbReference type="PROSITE" id="PS50109">
    <property type="entry name" value="HIS_KIN"/>
    <property type="match status" value="1"/>
</dbReference>
<feature type="transmembrane region" description="Helical" evidence="10">
    <location>
        <begin position="267"/>
        <end position="290"/>
    </location>
</feature>
<keyword evidence="7 13" id="KW-0418">Kinase</keyword>
<feature type="transmembrane region" description="Helical" evidence="10">
    <location>
        <begin position="689"/>
        <end position="712"/>
    </location>
</feature>
<proteinExistence type="predicted"/>
<dbReference type="InterPro" id="IPR005467">
    <property type="entry name" value="His_kinase_dom"/>
</dbReference>
<evidence type="ECO:0000313" key="13">
    <source>
        <dbReference type="EMBL" id="RGU56962.1"/>
    </source>
</evidence>
<comment type="catalytic activity">
    <reaction evidence="1">
        <text>ATP + protein L-histidine = ADP + protein N-phospho-L-histidine.</text>
        <dbReference type="EC" id="2.7.13.3"/>
    </reaction>
</comment>
<feature type="transmembrane region" description="Helical" evidence="10">
    <location>
        <begin position="227"/>
        <end position="247"/>
    </location>
</feature>
<evidence type="ECO:0000256" key="3">
    <source>
        <dbReference type="ARBA" id="ARBA00012438"/>
    </source>
</evidence>
<feature type="transmembrane region" description="Helical" evidence="10">
    <location>
        <begin position="436"/>
        <end position="453"/>
    </location>
</feature>
<dbReference type="SUPFAM" id="SSF55874">
    <property type="entry name" value="ATPase domain of HSP90 chaperone/DNA topoisomerase II/histidine kinase"/>
    <property type="match status" value="1"/>
</dbReference>
<dbReference type="InterPro" id="IPR036890">
    <property type="entry name" value="HATPase_C_sf"/>
</dbReference>
<dbReference type="Proteomes" id="UP000284243">
    <property type="component" value="Unassembled WGS sequence"/>
</dbReference>
<evidence type="ECO:0000256" key="10">
    <source>
        <dbReference type="SAM" id="Phobius"/>
    </source>
</evidence>
<evidence type="ECO:0000256" key="5">
    <source>
        <dbReference type="ARBA" id="ARBA00022679"/>
    </source>
</evidence>
<accession>A0A412TSY3</accession>